<accession>A0ACD5GXG7</accession>
<reference evidence="1 2" key="1">
    <citation type="journal article" date="2016" name="Genome Announc.">
        <title>Draft Genome Sequence of the Thermotolerant Cyanobacterium Desertifilum sp. IPPAS B-1220.</title>
        <authorList>
            <person name="Mironov K.S."/>
            <person name="Sinetova M.A."/>
            <person name="Bolatkhan K."/>
            <person name="Zayadan B.K."/>
            <person name="Ustinova V.V."/>
            <person name="Kupriyanova E.V."/>
            <person name="Skrypnik A.N."/>
            <person name="Gogoleva N.E."/>
            <person name="Gogolev Y.V."/>
            <person name="Los D.A."/>
        </authorList>
    </citation>
    <scope>NUCLEOTIDE SEQUENCE [LARGE SCALE GENOMIC DNA]</scope>
    <source>
        <strain evidence="1 2">IPPAS B-1220</strain>
    </source>
</reference>
<proteinExistence type="predicted"/>
<organism evidence="1 2">
    <name type="scientific">Desertifilum tharense IPPAS B-1220</name>
    <dbReference type="NCBI Taxonomy" id="1781255"/>
    <lineage>
        <taxon>Bacteria</taxon>
        <taxon>Bacillati</taxon>
        <taxon>Cyanobacteriota</taxon>
        <taxon>Cyanophyceae</taxon>
        <taxon>Desertifilales</taxon>
        <taxon>Desertifilaceae</taxon>
        <taxon>Desertifilum</taxon>
    </lineage>
</organism>
<protein>
    <submittedName>
        <fullName evidence="1">Uncharacterized protein</fullName>
    </submittedName>
</protein>
<evidence type="ECO:0000313" key="2">
    <source>
        <dbReference type="Proteomes" id="UP000095472"/>
    </source>
</evidence>
<dbReference type="EMBL" id="CP182909">
    <property type="protein sequence ID" value="XPM65164.1"/>
    <property type="molecule type" value="Genomic_DNA"/>
</dbReference>
<sequence>MKSAYRKNTETPAGASLWMALSQFAPCDFWNRLAKQTAKFGALPVVACLISPQAYAQIIPAHDGTGTINRQQGDRFEITGGRRSSDRSNLFHSFTQFNLDRNQSALFLSPQTFAIF</sequence>
<name>A0ACD5GXG7_9CYAN</name>
<keyword evidence="2" id="KW-1185">Reference proteome</keyword>
<dbReference type="Proteomes" id="UP000095472">
    <property type="component" value="Chromosome"/>
</dbReference>
<evidence type="ECO:0000313" key="1">
    <source>
        <dbReference type="EMBL" id="XPM65164.1"/>
    </source>
</evidence>
<gene>
    <name evidence="1" type="ORF">BH720_005000</name>
</gene>